<organism evidence="1 2">
    <name type="scientific">Candidatus Magasanikbacteria bacterium RIFCSPHIGHO2_02_FULL_41_13</name>
    <dbReference type="NCBI Taxonomy" id="1798676"/>
    <lineage>
        <taxon>Bacteria</taxon>
        <taxon>Candidatus Magasanikiibacteriota</taxon>
    </lineage>
</organism>
<dbReference type="SUPFAM" id="SSF89095">
    <property type="entry name" value="GatB/YqeY motif"/>
    <property type="match status" value="1"/>
</dbReference>
<dbReference type="InterPro" id="IPR003789">
    <property type="entry name" value="Asn/Gln_tRNA_amidoTrase-B-like"/>
</dbReference>
<evidence type="ECO:0000313" key="1">
    <source>
        <dbReference type="EMBL" id="OGH66300.1"/>
    </source>
</evidence>
<dbReference type="InterPro" id="IPR023168">
    <property type="entry name" value="GatB_Yqey_C_2"/>
</dbReference>
<dbReference type="GO" id="GO:0016884">
    <property type="term" value="F:carbon-nitrogen ligase activity, with glutamine as amido-N-donor"/>
    <property type="evidence" value="ECO:0007669"/>
    <property type="project" value="InterPro"/>
</dbReference>
<dbReference type="InterPro" id="IPR019004">
    <property type="entry name" value="YqeY/Aim41"/>
</dbReference>
<dbReference type="Gene3D" id="1.10.10.410">
    <property type="match status" value="1"/>
</dbReference>
<reference evidence="1 2" key="1">
    <citation type="journal article" date="2016" name="Nat. Commun.">
        <title>Thousands of microbial genomes shed light on interconnected biogeochemical processes in an aquifer system.</title>
        <authorList>
            <person name="Anantharaman K."/>
            <person name="Brown C.T."/>
            <person name="Hug L.A."/>
            <person name="Sharon I."/>
            <person name="Castelle C.J."/>
            <person name="Probst A.J."/>
            <person name="Thomas B.C."/>
            <person name="Singh A."/>
            <person name="Wilkins M.J."/>
            <person name="Karaoz U."/>
            <person name="Brodie E.L."/>
            <person name="Williams K.H."/>
            <person name="Hubbard S.S."/>
            <person name="Banfield J.F."/>
        </authorList>
    </citation>
    <scope>NUCLEOTIDE SEQUENCE [LARGE SCALE GENOMIC DNA]</scope>
</reference>
<sequence length="146" mass="16223">MSLRSHIVDAQLVAMKSKDADTLAIVRLLFAAIRNREIDLHRELTDEEVTALVRSQNKQLSDALKDFETAGRQDLVDKTKLEIEIVKKFLPPELGDAEIYAAIEKIRSQNPAANVGQLMGMVMKELAGKVDGNRVRTLVEAAQKPS</sequence>
<accession>A0A1F6M3Y2</accession>
<dbReference type="InterPro" id="IPR042184">
    <property type="entry name" value="YqeY/Aim41_N"/>
</dbReference>
<dbReference type="AlphaFoldDB" id="A0A1F6M3Y2"/>
<comment type="caution">
    <text evidence="1">The sequence shown here is derived from an EMBL/GenBank/DDBJ whole genome shotgun (WGS) entry which is preliminary data.</text>
</comment>
<protein>
    <recommendedName>
        <fullName evidence="3">Glutamyl-tRNA amidotransferase</fullName>
    </recommendedName>
</protein>
<evidence type="ECO:0008006" key="3">
    <source>
        <dbReference type="Google" id="ProtNLM"/>
    </source>
</evidence>
<name>A0A1F6M3Y2_9BACT</name>
<proteinExistence type="predicted"/>
<dbReference type="STRING" id="1798676.A3B90_01205"/>
<evidence type="ECO:0000313" key="2">
    <source>
        <dbReference type="Proteomes" id="UP000178742"/>
    </source>
</evidence>
<dbReference type="PANTHER" id="PTHR28055:SF1">
    <property type="entry name" value="ALTERED INHERITANCE OF MITOCHONDRIA PROTEIN 41, MITOCHONDRIAL"/>
    <property type="match status" value="1"/>
</dbReference>
<dbReference type="EMBL" id="MFPX01000020">
    <property type="protein sequence ID" value="OGH66300.1"/>
    <property type="molecule type" value="Genomic_DNA"/>
</dbReference>
<dbReference type="Pfam" id="PF09424">
    <property type="entry name" value="YqeY"/>
    <property type="match status" value="1"/>
</dbReference>
<gene>
    <name evidence="1" type="ORF">A3B90_01205</name>
</gene>
<dbReference type="Gene3D" id="1.10.1510.10">
    <property type="entry name" value="Uncharacterised protein YqeY/AIM41 PF09424, N-terminal domain"/>
    <property type="match status" value="1"/>
</dbReference>
<dbReference type="Proteomes" id="UP000178742">
    <property type="component" value="Unassembled WGS sequence"/>
</dbReference>
<dbReference type="PANTHER" id="PTHR28055">
    <property type="entry name" value="ALTERED INHERITANCE OF MITOCHONDRIA PROTEIN 41, MITOCHONDRIAL"/>
    <property type="match status" value="1"/>
</dbReference>